<dbReference type="InterPro" id="IPR023198">
    <property type="entry name" value="PGP-like_dom2"/>
</dbReference>
<dbReference type="Gene3D" id="1.10.150.240">
    <property type="entry name" value="Putative phosphatase, domain 2"/>
    <property type="match status" value="1"/>
</dbReference>
<dbReference type="InterPro" id="IPR041492">
    <property type="entry name" value="HAD_2"/>
</dbReference>
<evidence type="ECO:0000313" key="2">
    <source>
        <dbReference type="Proteomes" id="UP000015560"/>
    </source>
</evidence>
<dbReference type="Gene3D" id="3.40.50.1000">
    <property type="entry name" value="HAD superfamily/HAD-like"/>
    <property type="match status" value="1"/>
</dbReference>
<dbReference type="PANTHER" id="PTHR43434:SF20">
    <property type="entry name" value="5'-NUCLEOTIDASE"/>
    <property type="match status" value="1"/>
</dbReference>
<organism evidence="1 2">
    <name type="scientific">Lacticaseibacillus casei DSM 20011 = JCM 1134 = ATCC 393</name>
    <dbReference type="NCBI Taxonomy" id="1423732"/>
    <lineage>
        <taxon>Bacteria</taxon>
        <taxon>Bacillati</taxon>
        <taxon>Bacillota</taxon>
        <taxon>Bacilli</taxon>
        <taxon>Lactobacillales</taxon>
        <taxon>Lactobacillaceae</taxon>
        <taxon>Lacticaseibacillus</taxon>
    </lineage>
</organism>
<dbReference type="AlphaFoldDB" id="A0AAD1AMR7"/>
<dbReference type="RefSeq" id="WP_025012302.1">
    <property type="nucleotide sequence ID" value="NZ_AP012544.1"/>
</dbReference>
<dbReference type="GO" id="GO:0005829">
    <property type="term" value="C:cytosol"/>
    <property type="evidence" value="ECO:0007669"/>
    <property type="project" value="TreeGrafter"/>
</dbReference>
<gene>
    <name evidence="1" type="ORF">LBCZ_0537</name>
</gene>
<dbReference type="InterPro" id="IPR023214">
    <property type="entry name" value="HAD_sf"/>
</dbReference>
<dbReference type="InterPro" id="IPR050155">
    <property type="entry name" value="HAD-like_hydrolase_sf"/>
</dbReference>
<accession>A0AAD1AMR7</accession>
<proteinExistence type="predicted"/>
<dbReference type="Proteomes" id="UP000015560">
    <property type="component" value="Chromosome"/>
</dbReference>
<dbReference type="PANTHER" id="PTHR43434">
    <property type="entry name" value="PHOSPHOGLYCOLATE PHOSPHATASE"/>
    <property type="match status" value="1"/>
</dbReference>
<reference evidence="1 2" key="1">
    <citation type="journal article" date="2013" name="PLoS ONE">
        <title>Genomic Adaptation of the Lactobacillus casei Group.</title>
        <authorList>
            <person name="Toh H."/>
            <person name="Oshima K."/>
            <person name="Nakano A."/>
            <person name="Takahata M."/>
            <person name="Murakami M."/>
            <person name="Takaki T."/>
            <person name="Nishiyama H."/>
            <person name="Igimi S."/>
            <person name="Hattori M."/>
            <person name="Morita H."/>
        </authorList>
    </citation>
    <scope>NUCLEOTIDE SEQUENCE [LARGE SCALE GENOMIC DNA]</scope>
    <source>
        <strain evidence="1 2">ATCC 393</strain>
    </source>
</reference>
<dbReference type="SUPFAM" id="SSF56784">
    <property type="entry name" value="HAD-like"/>
    <property type="match status" value="1"/>
</dbReference>
<sequence length="223" mass="24486">MATLFFDFDGTVADSEAGIVAGLKYMVQDRGLRPLDNSAYVQFIGPALVDMLPKVWPELDDVEVKRAIDAFHHYYEEEGLYQAKLYPKFLDTMANLKQQGDQLYIASAKPETMLHRLVKHFSLDQYFAGAYGASDDEQTRVTKTDVLAYALKATQTDPAVSVMIGDRANDMTGGLDNHVQLLGVTYGFGSAKELQDAGAKVLADKPEAIPEGLKKVAKLSAKS</sequence>
<name>A0AAD1AMR7_LACCA</name>
<dbReference type="GO" id="GO:0004713">
    <property type="term" value="F:protein tyrosine kinase activity"/>
    <property type="evidence" value="ECO:0007669"/>
    <property type="project" value="TreeGrafter"/>
</dbReference>
<dbReference type="EMBL" id="AP012544">
    <property type="protein sequence ID" value="BAN73705.1"/>
    <property type="molecule type" value="Genomic_DNA"/>
</dbReference>
<dbReference type="GeneID" id="45547804"/>
<dbReference type="SFLD" id="SFLDG01129">
    <property type="entry name" value="C1.5:_HAD__Beta-PGM__Phosphata"/>
    <property type="match status" value="1"/>
</dbReference>
<dbReference type="Pfam" id="PF13419">
    <property type="entry name" value="HAD_2"/>
    <property type="match status" value="1"/>
</dbReference>
<protein>
    <submittedName>
        <fullName evidence="1">Phosphatase</fullName>
    </submittedName>
</protein>
<evidence type="ECO:0000313" key="1">
    <source>
        <dbReference type="EMBL" id="BAN73705.1"/>
    </source>
</evidence>
<dbReference type="SFLD" id="SFLDS00003">
    <property type="entry name" value="Haloacid_Dehalogenase"/>
    <property type="match status" value="1"/>
</dbReference>
<dbReference type="InterPro" id="IPR036412">
    <property type="entry name" value="HAD-like_sf"/>
</dbReference>